<dbReference type="HAMAP" id="MF_01321">
    <property type="entry name" value="RNApol_bact_RpoB"/>
    <property type="match status" value="1"/>
</dbReference>
<feature type="domain" description="RNA polymerase Rpb2" evidence="13">
    <location>
        <begin position="521"/>
        <end position="589"/>
    </location>
</feature>
<keyword evidence="16" id="KW-1185">Reference proteome</keyword>
<feature type="domain" description="RNA polymerase beta subunit protrusion" evidence="12">
    <location>
        <begin position="26"/>
        <end position="507"/>
    </location>
</feature>
<dbReference type="EC" id="2.7.7.6" evidence="6 8"/>
<comment type="similarity">
    <text evidence="6 7">Belongs to the RNA polymerase beta chain family.</text>
</comment>
<dbReference type="InterPro" id="IPR014724">
    <property type="entry name" value="RNA_pol_RPB2_OB-fold"/>
</dbReference>
<dbReference type="Pfam" id="PF04563">
    <property type="entry name" value="RNA_pol_Rpb2_1"/>
    <property type="match status" value="1"/>
</dbReference>
<keyword evidence="2 6" id="KW-0808">Transferase</keyword>
<gene>
    <name evidence="6 15" type="primary">rpoB</name>
    <name evidence="15" type="ORF">PPSIR1_23954</name>
</gene>
<dbReference type="OrthoDB" id="9803954at2"/>
<evidence type="ECO:0000259" key="13">
    <source>
        <dbReference type="Pfam" id="PF04565"/>
    </source>
</evidence>
<dbReference type="Gene3D" id="2.40.270.10">
    <property type="entry name" value="DNA-directed RNA polymerase, subunit 2, domain 6"/>
    <property type="match status" value="1"/>
</dbReference>
<evidence type="ECO:0000259" key="14">
    <source>
        <dbReference type="Pfam" id="PF10385"/>
    </source>
</evidence>
<dbReference type="eggNOG" id="COG0085">
    <property type="taxonomic scope" value="Bacteria"/>
</dbReference>
<dbReference type="InterPro" id="IPR042107">
    <property type="entry name" value="DNA-dir_RNA_pol_bsu_ext_1_sf"/>
</dbReference>
<evidence type="ECO:0000259" key="9">
    <source>
        <dbReference type="Pfam" id="PF00562"/>
    </source>
</evidence>
<evidence type="ECO:0000256" key="2">
    <source>
        <dbReference type="ARBA" id="ARBA00022679"/>
    </source>
</evidence>
<dbReference type="Pfam" id="PF04561">
    <property type="entry name" value="RNA_pol_Rpb2_2"/>
    <property type="match status" value="2"/>
</dbReference>
<dbReference type="GO" id="GO:0000428">
    <property type="term" value="C:DNA-directed RNA polymerase complex"/>
    <property type="evidence" value="ECO:0007669"/>
    <property type="project" value="UniProtKB-KW"/>
</dbReference>
<name>A6GCI5_9BACT</name>
<dbReference type="STRING" id="391625.PPSIR1_23954"/>
<keyword evidence="3 6" id="KW-0548">Nucleotidyltransferase</keyword>
<dbReference type="Pfam" id="PF04565">
    <property type="entry name" value="RNA_pol_Rpb2_3"/>
    <property type="match status" value="1"/>
</dbReference>
<evidence type="ECO:0000256" key="4">
    <source>
        <dbReference type="ARBA" id="ARBA00023163"/>
    </source>
</evidence>
<dbReference type="SUPFAM" id="SSF64484">
    <property type="entry name" value="beta and beta-prime subunits of DNA dependent RNA-polymerase"/>
    <property type="match status" value="1"/>
</dbReference>
<dbReference type="GO" id="GO:0006351">
    <property type="term" value="P:DNA-templated transcription"/>
    <property type="evidence" value="ECO:0007669"/>
    <property type="project" value="UniProtKB-UniRule"/>
</dbReference>
<dbReference type="Gene3D" id="3.90.1100.10">
    <property type="match status" value="2"/>
</dbReference>
<feature type="domain" description="RNA polymerase Rpb2" evidence="11">
    <location>
        <begin position="156"/>
        <end position="248"/>
    </location>
</feature>
<keyword evidence="4 6" id="KW-0804">Transcription</keyword>
<proteinExistence type="inferred from homology"/>
<dbReference type="InterPro" id="IPR007644">
    <property type="entry name" value="RNA_pol_bsu_protrusion"/>
</dbReference>
<dbReference type="InterPro" id="IPR015712">
    <property type="entry name" value="DNA-dir_RNA_pol_su2"/>
</dbReference>
<dbReference type="Gene3D" id="2.30.150.10">
    <property type="entry name" value="DNA-directed RNA polymerase, beta subunit, external 1 domain"/>
    <property type="match status" value="1"/>
</dbReference>
<dbReference type="Pfam" id="PF04560">
    <property type="entry name" value="RNA_pol_Rpb2_7"/>
    <property type="match status" value="1"/>
</dbReference>
<dbReference type="InterPro" id="IPR037033">
    <property type="entry name" value="DNA-dir_RNAP_su2_hyb_sf"/>
</dbReference>
<evidence type="ECO:0000256" key="3">
    <source>
        <dbReference type="ARBA" id="ARBA00022695"/>
    </source>
</evidence>
<feature type="domain" description="DNA-directed RNA polymerase subunit 2 hybrid-binding" evidence="9">
    <location>
        <begin position="725"/>
        <end position="1292"/>
    </location>
</feature>
<evidence type="ECO:0000256" key="6">
    <source>
        <dbReference type="HAMAP-Rule" id="MF_01321"/>
    </source>
</evidence>
<dbReference type="FunFam" id="3.90.1800.10:FF:000001">
    <property type="entry name" value="DNA-directed RNA polymerase subunit beta"/>
    <property type="match status" value="1"/>
</dbReference>
<dbReference type="InterPro" id="IPR007642">
    <property type="entry name" value="RNA_pol_Rpb2_2"/>
</dbReference>
<dbReference type="NCBIfam" id="NF001616">
    <property type="entry name" value="PRK00405.1"/>
    <property type="match status" value="1"/>
</dbReference>
<dbReference type="RefSeq" id="WP_006974426.1">
    <property type="nucleotide sequence ID" value="NZ_ABCS01000065.1"/>
</dbReference>
<evidence type="ECO:0000313" key="15">
    <source>
        <dbReference type="EMBL" id="EDM76442.1"/>
    </source>
</evidence>
<dbReference type="NCBIfam" id="TIGR02013">
    <property type="entry name" value="rpoB"/>
    <property type="match status" value="1"/>
</dbReference>
<keyword evidence="1 6" id="KW-0240">DNA-directed RNA polymerase</keyword>
<dbReference type="InterPro" id="IPR007641">
    <property type="entry name" value="RNA_pol_Rpb2_7"/>
</dbReference>
<evidence type="ECO:0000256" key="8">
    <source>
        <dbReference type="RuleBase" id="RU363031"/>
    </source>
</evidence>
<dbReference type="PANTHER" id="PTHR20856">
    <property type="entry name" value="DNA-DIRECTED RNA POLYMERASE I SUBUNIT 2"/>
    <property type="match status" value="1"/>
</dbReference>
<dbReference type="Gene3D" id="3.90.1800.10">
    <property type="entry name" value="RNA polymerase alpha subunit dimerisation domain"/>
    <property type="match status" value="1"/>
</dbReference>
<comment type="caution">
    <text evidence="15">The sequence shown here is derived from an EMBL/GenBank/DDBJ whole genome shotgun (WGS) entry which is preliminary data.</text>
</comment>
<feature type="domain" description="DNA-directed RNA polymerase beta subunit external 1" evidence="14">
    <location>
        <begin position="599"/>
        <end position="664"/>
    </location>
</feature>
<accession>A6GCI5</accession>
<comment type="catalytic activity">
    <reaction evidence="5 6 8">
        <text>RNA(n) + a ribonucleoside 5'-triphosphate = RNA(n+1) + diphosphate</text>
        <dbReference type="Rhea" id="RHEA:21248"/>
        <dbReference type="Rhea" id="RHEA-COMP:14527"/>
        <dbReference type="Rhea" id="RHEA-COMP:17342"/>
        <dbReference type="ChEBI" id="CHEBI:33019"/>
        <dbReference type="ChEBI" id="CHEBI:61557"/>
        <dbReference type="ChEBI" id="CHEBI:140395"/>
        <dbReference type="EC" id="2.7.7.6"/>
    </reaction>
</comment>
<dbReference type="InterPro" id="IPR037034">
    <property type="entry name" value="RNA_pol_Rpb2_2_sf"/>
</dbReference>
<evidence type="ECO:0000256" key="5">
    <source>
        <dbReference type="ARBA" id="ARBA00048552"/>
    </source>
</evidence>
<reference evidence="15 16" key="1">
    <citation type="submission" date="2007-06" db="EMBL/GenBank/DDBJ databases">
        <authorList>
            <person name="Shimkets L."/>
            <person name="Ferriera S."/>
            <person name="Johnson J."/>
            <person name="Kravitz S."/>
            <person name="Beeson K."/>
            <person name="Sutton G."/>
            <person name="Rogers Y.-H."/>
            <person name="Friedman R."/>
            <person name="Frazier M."/>
            <person name="Venter J.C."/>
        </authorList>
    </citation>
    <scope>NUCLEOTIDE SEQUENCE [LARGE SCALE GENOMIC DNA]</scope>
    <source>
        <strain evidence="15 16">SIR-1</strain>
    </source>
</reference>
<dbReference type="Gene3D" id="3.90.1110.10">
    <property type="entry name" value="RNA polymerase Rpb2, domain 2"/>
    <property type="match status" value="1"/>
</dbReference>
<evidence type="ECO:0000256" key="7">
    <source>
        <dbReference type="RuleBase" id="RU000434"/>
    </source>
</evidence>
<organism evidence="15 16">
    <name type="scientific">Plesiocystis pacifica SIR-1</name>
    <dbReference type="NCBI Taxonomy" id="391625"/>
    <lineage>
        <taxon>Bacteria</taxon>
        <taxon>Pseudomonadati</taxon>
        <taxon>Myxococcota</taxon>
        <taxon>Polyangia</taxon>
        <taxon>Nannocystales</taxon>
        <taxon>Nannocystaceae</taxon>
        <taxon>Plesiocystis</taxon>
    </lineage>
</organism>
<dbReference type="PROSITE" id="PS01166">
    <property type="entry name" value="RNA_POL_BETA"/>
    <property type="match status" value="1"/>
</dbReference>
<dbReference type="InterPro" id="IPR007121">
    <property type="entry name" value="RNA_pol_bsu_CS"/>
</dbReference>
<dbReference type="Pfam" id="PF00562">
    <property type="entry name" value="RNA_pol_Rpb2_6"/>
    <property type="match status" value="1"/>
</dbReference>
<evidence type="ECO:0000313" key="16">
    <source>
        <dbReference type="Proteomes" id="UP000005801"/>
    </source>
</evidence>
<evidence type="ECO:0000259" key="11">
    <source>
        <dbReference type="Pfam" id="PF04561"/>
    </source>
</evidence>
<dbReference type="GO" id="GO:0003677">
    <property type="term" value="F:DNA binding"/>
    <property type="evidence" value="ECO:0007669"/>
    <property type="project" value="UniProtKB-UniRule"/>
</dbReference>
<dbReference type="Gene3D" id="2.40.50.100">
    <property type="match status" value="1"/>
</dbReference>
<dbReference type="Pfam" id="PF10385">
    <property type="entry name" value="RNA_pol_Rpb2_45"/>
    <property type="match status" value="1"/>
</dbReference>
<evidence type="ECO:0000256" key="1">
    <source>
        <dbReference type="ARBA" id="ARBA00022478"/>
    </source>
</evidence>
<dbReference type="InterPro" id="IPR010243">
    <property type="entry name" value="RNA_pol_bsu_bac"/>
</dbReference>
<dbReference type="Gene3D" id="2.40.50.150">
    <property type="match status" value="1"/>
</dbReference>
<dbReference type="GO" id="GO:0032549">
    <property type="term" value="F:ribonucleoside binding"/>
    <property type="evidence" value="ECO:0007669"/>
    <property type="project" value="InterPro"/>
</dbReference>
<dbReference type="EMBL" id="ABCS01000065">
    <property type="protein sequence ID" value="EDM76442.1"/>
    <property type="molecule type" value="Genomic_DNA"/>
</dbReference>
<evidence type="ECO:0000259" key="10">
    <source>
        <dbReference type="Pfam" id="PF04560"/>
    </source>
</evidence>
<comment type="function">
    <text evidence="6 8">DNA-dependent RNA polymerase catalyzes the transcription of DNA into RNA using the four ribonucleoside triphosphates as substrates.</text>
</comment>
<dbReference type="InterPro" id="IPR019462">
    <property type="entry name" value="DNA-dir_RNA_pol_bsu_external_1"/>
</dbReference>
<dbReference type="InterPro" id="IPR007120">
    <property type="entry name" value="DNA-dir_RNAP_su2_dom"/>
</dbReference>
<protein>
    <recommendedName>
        <fullName evidence="6 8">DNA-directed RNA polymerase subunit beta</fullName>
        <shortName evidence="6">RNAP subunit beta</shortName>
        <ecNumber evidence="6 8">2.7.7.6</ecNumber>
    </recommendedName>
    <alternativeName>
        <fullName evidence="6">RNA polymerase subunit beta</fullName>
    </alternativeName>
    <alternativeName>
        <fullName evidence="6">Transcriptase subunit beta</fullName>
    </alternativeName>
</protein>
<comment type="subunit">
    <text evidence="6 8">The RNAP catalytic core consists of 2 alpha, 1 beta, 1 beta' and 1 omega subunit. When a sigma factor is associated with the core the holoenzyme is formed, which can initiate transcription.</text>
</comment>
<feature type="domain" description="RNA polymerase Rpb2" evidence="10">
    <location>
        <begin position="1294"/>
        <end position="1368"/>
    </location>
</feature>
<feature type="domain" description="RNA polymerase Rpb2" evidence="11">
    <location>
        <begin position="360"/>
        <end position="461"/>
    </location>
</feature>
<evidence type="ECO:0000259" key="12">
    <source>
        <dbReference type="Pfam" id="PF04563"/>
    </source>
</evidence>
<dbReference type="CDD" id="cd00653">
    <property type="entry name" value="RNA_pol_B_RPB2"/>
    <property type="match status" value="1"/>
</dbReference>
<sequence>MARIQNNFRVRKNFGKLKKIIEVPNLIDIQKRSYDKLLQADVPADEREMVGLQAVFSSVFPIKDFGETSSLEFVSYSLDRPKYDVDECRARGMTFAAPIKVVVRLVVWDVDDETGTQSIRDVKEQEVYFGEIPLMTQHGTFIINGTERVVVSQLHRSPGVFFNHDRGKTHSSGKKLFSARVIPYRGSWLDFEFDHKDFVYVRIDRRRKLHASVILRALGYSTQELLDYYYDKETIHLRDGKISREVDYDLIAGQRSTQEIRDPESGQVLVKKGKKLNKVLIKRMRNAGISEIPLEPEELIGKVAAEDVFDEDTGEVLLNCNDEVTEDVLANIVEAGIDSFRILFIDDFNVGSFLRDTLIADKLTSSEDAIMEIYRRLRPGDPPTIDTARNLFESLFFRSDRYDLSTVGRLKLNHKFGIDEPLETKVLTKRDILETVRYLVELRNGRGKIDDIDHLGNRRVRAVGELMENQYRIGLVRMERAIKERMSMSQEMDALMPADLINAKPVSAVVKEYFASSQLSQFMDQTNPLSEVTHKRRLSALGPGGLTRERAGFEVRDVHATHYGRICPIETPEGPNIGLIASLSTYARINEFGFIETPYRTVEGGKATSEVAYYSALQEQGHYIAQANSQMDAAGKFIGETVQCRHNEEFEMVSPAEVTLMDVSPNQLVSVAASLIPFLEHDDANRALMGSNMQRQAVPCLRTDAPLVGTGIETNVARDSGSTVVAHRDGIVEQVDGGRIVVKPVSGRGEEDRSILGAKPDIYNLVKFRRSNQNTALNQKPIVNVGDRVKSGDVIADGAATERGELALGQNLLVAFMPWQGYNFEDSILVSERLIREDVYTTIHIEEFECVARDTKLGKEEITRDIPNVGEEALKNLDDAGIVRIGAEVHAGDILVGKITPKGETQLSPEEKLLRAIFGEKAGDVRDTSLRLPPGVSGIIIDARVFARKGVDKDVRAQQIEDAERERLSQDHHDNVAIVSAGYHNRIKEILLGKTTAAKLVDDQGAMLVDANVQLTAALVDAAPRKYWSQFSLTTAEDTELIEALGRRLEKDLDEIETIYREKLAKLTKGDELPPGVIKMVKVYVAIKRKLQVGDKMAGRHGNKGVISRILPTEDLPYLEDGTPVDIVLNPLGVPSRMNVGQILEVHLGWAARELGNQINAYMETNYSAEVLRAQLKKIYETEEAMRFIEQLPDDDVIRFADKVRRGIHVATPVFDGAHESEVKGFLQKAGLPDSGQAILFDGRTGEAFEEDVTVGIMYMLKLHHLVDDKIHARSIGPYSLVTQQPLGGKAQFGGQRLGEMEVWALEAYGAAYALQELLTVKSDDVVGRMRMYESIVKGQPTMQPGVPESFNVLLKELQALCLDVELINVEDPGYRRGPLSAAE</sequence>
<dbReference type="Proteomes" id="UP000005801">
    <property type="component" value="Unassembled WGS sequence"/>
</dbReference>
<dbReference type="InterPro" id="IPR007645">
    <property type="entry name" value="RNA_pol_Rpb2_3"/>
</dbReference>
<dbReference type="GO" id="GO:0003899">
    <property type="term" value="F:DNA-directed RNA polymerase activity"/>
    <property type="evidence" value="ECO:0007669"/>
    <property type="project" value="UniProtKB-UniRule"/>
</dbReference>